<dbReference type="Proteomes" id="UP001322277">
    <property type="component" value="Chromosome 8"/>
</dbReference>
<evidence type="ECO:0000256" key="7">
    <source>
        <dbReference type="SAM" id="Phobius"/>
    </source>
</evidence>
<dbReference type="InterPro" id="IPR001958">
    <property type="entry name" value="Tet-R_TetA/multi-R_MdtG-like"/>
</dbReference>
<feature type="transmembrane region" description="Helical" evidence="7">
    <location>
        <begin position="427"/>
        <end position="449"/>
    </location>
</feature>
<evidence type="ECO:0000256" key="3">
    <source>
        <dbReference type="ARBA" id="ARBA00022448"/>
    </source>
</evidence>
<dbReference type="GeneID" id="87949537"/>
<organism evidence="9 10">
    <name type="scientific">Colletotrichum destructivum</name>
    <dbReference type="NCBI Taxonomy" id="34406"/>
    <lineage>
        <taxon>Eukaryota</taxon>
        <taxon>Fungi</taxon>
        <taxon>Dikarya</taxon>
        <taxon>Ascomycota</taxon>
        <taxon>Pezizomycotina</taxon>
        <taxon>Sordariomycetes</taxon>
        <taxon>Hypocreomycetidae</taxon>
        <taxon>Glomerellales</taxon>
        <taxon>Glomerellaceae</taxon>
        <taxon>Colletotrichum</taxon>
        <taxon>Colletotrichum destructivum species complex</taxon>
    </lineage>
</organism>
<evidence type="ECO:0000256" key="5">
    <source>
        <dbReference type="ARBA" id="ARBA00022989"/>
    </source>
</evidence>
<dbReference type="PROSITE" id="PS50850">
    <property type="entry name" value="MFS"/>
    <property type="match status" value="1"/>
</dbReference>
<evidence type="ECO:0000259" key="8">
    <source>
        <dbReference type="PROSITE" id="PS50850"/>
    </source>
</evidence>
<dbReference type="PANTHER" id="PTHR23506:SF23">
    <property type="entry name" value="GH10249P"/>
    <property type="match status" value="1"/>
</dbReference>
<dbReference type="GO" id="GO:0022857">
    <property type="term" value="F:transmembrane transporter activity"/>
    <property type="evidence" value="ECO:0007669"/>
    <property type="project" value="InterPro"/>
</dbReference>
<evidence type="ECO:0000256" key="6">
    <source>
        <dbReference type="ARBA" id="ARBA00023136"/>
    </source>
</evidence>
<protein>
    <submittedName>
        <fullName evidence="9">Major facilitator superfamily, MFS transporter superfamily</fullName>
    </submittedName>
</protein>
<dbReference type="AlphaFoldDB" id="A0AAX4IY38"/>
<feature type="transmembrane region" description="Helical" evidence="7">
    <location>
        <begin position="134"/>
        <end position="152"/>
    </location>
</feature>
<evidence type="ECO:0000256" key="4">
    <source>
        <dbReference type="ARBA" id="ARBA00022692"/>
    </source>
</evidence>
<keyword evidence="3" id="KW-0813">Transport</keyword>
<reference evidence="10" key="1">
    <citation type="journal article" date="2023" name="bioRxiv">
        <title>Complete genome of the Medicago anthracnose fungus, Colletotrichum destructivum, reveals a mini-chromosome-like region within a core chromosome.</title>
        <authorList>
            <person name="Lapalu N."/>
            <person name="Simon A."/>
            <person name="Lu A."/>
            <person name="Plaumann P.-L."/>
            <person name="Amselem J."/>
            <person name="Pigne S."/>
            <person name="Auger A."/>
            <person name="Koch C."/>
            <person name="Dallery J.-F."/>
            <person name="O'Connell R.J."/>
        </authorList>
    </citation>
    <scope>NUCLEOTIDE SEQUENCE [LARGE SCALE GENOMIC DNA]</scope>
    <source>
        <strain evidence="10">CBS 520.97</strain>
    </source>
</reference>
<dbReference type="Pfam" id="PF07690">
    <property type="entry name" value="MFS_1"/>
    <property type="match status" value="1"/>
</dbReference>
<evidence type="ECO:0000313" key="10">
    <source>
        <dbReference type="Proteomes" id="UP001322277"/>
    </source>
</evidence>
<comment type="similarity">
    <text evidence="2">Belongs to the major facilitator superfamily. Vesicular transporter family.</text>
</comment>
<feature type="transmembrane region" description="Helical" evidence="7">
    <location>
        <begin position="108"/>
        <end position="128"/>
    </location>
</feature>
<feature type="transmembrane region" description="Helical" evidence="7">
    <location>
        <begin position="192"/>
        <end position="212"/>
    </location>
</feature>
<dbReference type="EMBL" id="CP137312">
    <property type="protein sequence ID" value="WQF88023.1"/>
    <property type="molecule type" value="Genomic_DNA"/>
</dbReference>
<feature type="transmembrane region" description="Helical" evidence="7">
    <location>
        <begin position="381"/>
        <end position="406"/>
    </location>
</feature>
<dbReference type="Gene3D" id="1.20.1250.20">
    <property type="entry name" value="MFS general substrate transporter like domains"/>
    <property type="match status" value="1"/>
</dbReference>
<gene>
    <name evidence="9" type="ORF">CDEST_13037</name>
</gene>
<sequence>MKTLRHVKSFFSGERAADSSPPLFLTFRSCTTLIVATVCIAIFNDILLYGIIVPVIPYSLAERVAIEQHEVQKWNTILGACFTASLCIGSLVLGSYADRGLSRRWTMLLGLFALLGSTLLLCLGRVISLLVLGRILQGLSAAVVWSAGLALMSDTMGDQIGVAMGYASMAMTIGSLISPTIGGAVYSRAGYYAVYYVGFGAILFDTVLRLVLIEKKVARQWVDGDHNNLELVATQRSSIVRDGLTGVAVSAQATKCYEDTESAPVEALGGVTVKHPKLRILKSHRLLAANFGVLVQAGAVFMGDTVVQVFVMKTFHWDSLGAGLILFCICIPGLVAPAVGWLVDRYGAKWPSMLGFMASVPPMVCLRLVNNDTTHDKMLFGALLTMLGLTYTFAATPLMAEIGYVIRAEESKSPGAFGPNGFYGFGYGLFTFSFALGGTIGSFASGYLVNHHFWVEHYDGCFCRLVGPLRNCDSSLG</sequence>
<dbReference type="InterPro" id="IPR020846">
    <property type="entry name" value="MFS_dom"/>
</dbReference>
<evidence type="ECO:0000313" key="9">
    <source>
        <dbReference type="EMBL" id="WQF88023.1"/>
    </source>
</evidence>
<dbReference type="SUPFAM" id="SSF103473">
    <property type="entry name" value="MFS general substrate transporter"/>
    <property type="match status" value="1"/>
</dbReference>
<keyword evidence="10" id="KW-1185">Reference proteome</keyword>
<dbReference type="CDD" id="cd17325">
    <property type="entry name" value="MFS_MdtG_SLC18_like"/>
    <property type="match status" value="1"/>
</dbReference>
<dbReference type="InterPro" id="IPR011701">
    <property type="entry name" value="MFS"/>
</dbReference>
<name>A0AAX4IY38_9PEZI</name>
<feature type="transmembrane region" description="Helical" evidence="7">
    <location>
        <begin position="164"/>
        <end position="186"/>
    </location>
</feature>
<feature type="transmembrane region" description="Helical" evidence="7">
    <location>
        <begin position="287"/>
        <end position="311"/>
    </location>
</feature>
<dbReference type="InterPro" id="IPR036259">
    <property type="entry name" value="MFS_trans_sf"/>
</dbReference>
<dbReference type="InterPro" id="IPR050930">
    <property type="entry name" value="MFS_Vesicular_Transporter"/>
</dbReference>
<keyword evidence="5 7" id="KW-1133">Transmembrane helix</keyword>
<feature type="transmembrane region" description="Helical" evidence="7">
    <location>
        <begin position="323"/>
        <end position="343"/>
    </location>
</feature>
<dbReference type="RefSeq" id="XP_062785244.1">
    <property type="nucleotide sequence ID" value="XM_062929193.1"/>
</dbReference>
<dbReference type="PRINTS" id="PR01035">
    <property type="entry name" value="TCRTETA"/>
</dbReference>
<feature type="domain" description="Major facilitator superfamily (MFS) profile" evidence="8">
    <location>
        <begin position="34"/>
        <end position="477"/>
    </location>
</feature>
<dbReference type="GO" id="GO:0016020">
    <property type="term" value="C:membrane"/>
    <property type="evidence" value="ECO:0007669"/>
    <property type="project" value="UniProtKB-SubCell"/>
</dbReference>
<accession>A0AAX4IY38</accession>
<evidence type="ECO:0000256" key="1">
    <source>
        <dbReference type="ARBA" id="ARBA00004141"/>
    </source>
</evidence>
<feature type="transmembrane region" description="Helical" evidence="7">
    <location>
        <begin position="76"/>
        <end position="96"/>
    </location>
</feature>
<keyword evidence="4 7" id="KW-0812">Transmembrane</keyword>
<evidence type="ECO:0000256" key="2">
    <source>
        <dbReference type="ARBA" id="ARBA00006829"/>
    </source>
</evidence>
<dbReference type="PANTHER" id="PTHR23506">
    <property type="entry name" value="GH10249P"/>
    <property type="match status" value="1"/>
</dbReference>
<proteinExistence type="inferred from homology"/>
<dbReference type="KEGG" id="cdet:87949537"/>
<comment type="subcellular location">
    <subcellularLocation>
        <location evidence="1">Membrane</location>
        <topology evidence="1">Multi-pass membrane protein</topology>
    </subcellularLocation>
</comment>
<keyword evidence="6 7" id="KW-0472">Membrane</keyword>
<feature type="transmembrane region" description="Helical" evidence="7">
    <location>
        <begin position="33"/>
        <end position="56"/>
    </location>
</feature>